<organism evidence="12 13">
    <name type="scientific">Pythium oligandrum</name>
    <name type="common">Mycoparasitic fungus</name>
    <dbReference type="NCBI Taxonomy" id="41045"/>
    <lineage>
        <taxon>Eukaryota</taxon>
        <taxon>Sar</taxon>
        <taxon>Stramenopiles</taxon>
        <taxon>Oomycota</taxon>
        <taxon>Peronosporomycetes</taxon>
        <taxon>Pythiales</taxon>
        <taxon>Pythiaceae</taxon>
        <taxon>Pythium</taxon>
    </lineage>
</organism>
<gene>
    <name evidence="12" type="ORF">Poli38472_000600</name>
</gene>
<comment type="caution">
    <text evidence="12">The sequence shown here is derived from an EMBL/GenBank/DDBJ whole genome shotgun (WGS) entry which is preliminary data.</text>
</comment>
<evidence type="ECO:0000256" key="7">
    <source>
        <dbReference type="ARBA" id="ARBA00037847"/>
    </source>
</evidence>
<evidence type="ECO:0000256" key="2">
    <source>
        <dbReference type="ARBA" id="ARBA00007104"/>
    </source>
</evidence>
<reference evidence="12" key="1">
    <citation type="submission" date="2019-03" db="EMBL/GenBank/DDBJ databases">
        <title>Long read genome sequence of the mycoparasitic Pythium oligandrum ATCC 38472 isolated from sugarbeet rhizosphere.</title>
        <authorList>
            <person name="Gaulin E."/>
        </authorList>
    </citation>
    <scope>NUCLEOTIDE SEQUENCE</scope>
    <source>
        <strain evidence="12">ATCC 38472_TT</strain>
    </source>
</reference>
<comment type="subcellular location">
    <subcellularLocation>
        <location evidence="7">Endomembrane system</location>
        <topology evidence="7">Single-pass membrane protein</topology>
    </subcellularLocation>
    <subcellularLocation>
        <location evidence="1 8">Membrane</location>
        <topology evidence="1 8">Single-pass type I membrane protein</topology>
    </subcellularLocation>
</comment>
<dbReference type="EMBL" id="SPLM01000108">
    <property type="protein sequence ID" value="TMW60558.1"/>
    <property type="molecule type" value="Genomic_DNA"/>
</dbReference>
<evidence type="ECO:0000313" key="12">
    <source>
        <dbReference type="EMBL" id="TMW60558.1"/>
    </source>
</evidence>
<dbReference type="SMART" id="SM01190">
    <property type="entry name" value="EMP24_GP25L"/>
    <property type="match status" value="1"/>
</dbReference>
<dbReference type="GO" id="GO:0012505">
    <property type="term" value="C:endomembrane system"/>
    <property type="evidence" value="ECO:0007669"/>
    <property type="project" value="UniProtKB-SubCell"/>
</dbReference>
<evidence type="ECO:0000256" key="8">
    <source>
        <dbReference type="RuleBase" id="RU003827"/>
    </source>
</evidence>
<dbReference type="OrthoDB" id="1929172at2759"/>
<keyword evidence="6 9" id="KW-0472">Membrane</keyword>
<evidence type="ECO:0000259" key="11">
    <source>
        <dbReference type="PROSITE" id="PS50866"/>
    </source>
</evidence>
<feature type="signal peptide" evidence="10">
    <location>
        <begin position="1"/>
        <end position="22"/>
    </location>
</feature>
<dbReference type="Pfam" id="PF01105">
    <property type="entry name" value="EMP24_GP25L"/>
    <property type="match status" value="1"/>
</dbReference>
<feature type="transmembrane region" description="Helical" evidence="9">
    <location>
        <begin position="200"/>
        <end position="222"/>
    </location>
</feature>
<dbReference type="Proteomes" id="UP000794436">
    <property type="component" value="Unassembled WGS sequence"/>
</dbReference>
<keyword evidence="3 8" id="KW-0812">Transmembrane</keyword>
<keyword evidence="13" id="KW-1185">Reference proteome</keyword>
<evidence type="ECO:0000313" key="13">
    <source>
        <dbReference type="Proteomes" id="UP000794436"/>
    </source>
</evidence>
<proteinExistence type="inferred from homology"/>
<name>A0A8K1CCM4_PYTOL</name>
<evidence type="ECO:0000256" key="3">
    <source>
        <dbReference type="ARBA" id="ARBA00022692"/>
    </source>
</evidence>
<dbReference type="AlphaFoldDB" id="A0A8K1CCM4"/>
<feature type="chain" id="PRO_5035419612" description="GOLD domain-containing protein" evidence="10">
    <location>
        <begin position="23"/>
        <end position="238"/>
    </location>
</feature>
<accession>A0A8K1CCM4</accession>
<dbReference type="PROSITE" id="PS50866">
    <property type="entry name" value="GOLD"/>
    <property type="match status" value="1"/>
</dbReference>
<dbReference type="SUPFAM" id="SSF101576">
    <property type="entry name" value="Supernatant protein factor (SPF), C-terminal domain"/>
    <property type="match status" value="1"/>
</dbReference>
<feature type="domain" description="GOLD" evidence="11">
    <location>
        <begin position="32"/>
        <end position="135"/>
    </location>
</feature>
<evidence type="ECO:0000256" key="5">
    <source>
        <dbReference type="ARBA" id="ARBA00022989"/>
    </source>
</evidence>
<evidence type="ECO:0000256" key="1">
    <source>
        <dbReference type="ARBA" id="ARBA00004479"/>
    </source>
</evidence>
<dbReference type="PANTHER" id="PTHR22811">
    <property type="entry name" value="TRANSMEMBRANE EMP24 DOMAIN-CONTAINING PROTEIN"/>
    <property type="match status" value="1"/>
</dbReference>
<protein>
    <recommendedName>
        <fullName evidence="11">GOLD domain-containing protein</fullName>
    </recommendedName>
</protein>
<sequence length="238" mass="27944">MLRRSLLLGTALLGALMVHVSAFIVEVPGRSQECFYEYVRTKRTAYLKIGVLESLDQYDIRLKAYGPFSEHPDESETSMGFFDQMVTTERDETSNNVQHNGFNFDSEHRGGWYKFCLDNTHSSSHGKKVEFYTKFDLTDESEKGLEDELEEYARKEHIEGVTKSLGRLKTLLDLIKNEQDYYRVREHRHSMTQNSNNSRILWYTTFEIMTLGIMYAAQSFILHKWFSDRGFLQTRQWA</sequence>
<keyword evidence="4 10" id="KW-0732">Signal</keyword>
<evidence type="ECO:0000256" key="6">
    <source>
        <dbReference type="ARBA" id="ARBA00023136"/>
    </source>
</evidence>
<comment type="similarity">
    <text evidence="2 8">Belongs to the EMP24/GP25L family.</text>
</comment>
<evidence type="ECO:0000256" key="4">
    <source>
        <dbReference type="ARBA" id="ARBA00022729"/>
    </source>
</evidence>
<evidence type="ECO:0000256" key="10">
    <source>
        <dbReference type="SAM" id="SignalP"/>
    </source>
</evidence>
<keyword evidence="5 9" id="KW-1133">Transmembrane helix</keyword>
<dbReference type="GO" id="GO:0016020">
    <property type="term" value="C:membrane"/>
    <property type="evidence" value="ECO:0007669"/>
    <property type="project" value="UniProtKB-SubCell"/>
</dbReference>
<dbReference type="InterPro" id="IPR009038">
    <property type="entry name" value="GOLD_dom"/>
</dbReference>
<dbReference type="InterPro" id="IPR015720">
    <property type="entry name" value="Emp24-like"/>
</dbReference>
<evidence type="ECO:0000256" key="9">
    <source>
        <dbReference type="SAM" id="Phobius"/>
    </source>
</evidence>
<dbReference type="InterPro" id="IPR036598">
    <property type="entry name" value="GOLD_dom_sf"/>
</dbReference>